<dbReference type="AlphaFoldDB" id="A0A2A2KD29"/>
<evidence type="ECO:0000313" key="1">
    <source>
        <dbReference type="EMBL" id="PAV71837.1"/>
    </source>
</evidence>
<evidence type="ECO:0000313" key="2">
    <source>
        <dbReference type="Proteomes" id="UP000218231"/>
    </source>
</evidence>
<keyword evidence="2" id="KW-1185">Reference proteome</keyword>
<proteinExistence type="predicted"/>
<dbReference type="EMBL" id="LIAE01008910">
    <property type="protein sequence ID" value="PAV71837.1"/>
    <property type="molecule type" value="Genomic_DNA"/>
</dbReference>
<comment type="caution">
    <text evidence="1">The sequence shown here is derived from an EMBL/GenBank/DDBJ whole genome shotgun (WGS) entry which is preliminary data.</text>
</comment>
<organism evidence="1 2">
    <name type="scientific">Diploscapter pachys</name>
    <dbReference type="NCBI Taxonomy" id="2018661"/>
    <lineage>
        <taxon>Eukaryota</taxon>
        <taxon>Metazoa</taxon>
        <taxon>Ecdysozoa</taxon>
        <taxon>Nematoda</taxon>
        <taxon>Chromadorea</taxon>
        <taxon>Rhabditida</taxon>
        <taxon>Rhabditina</taxon>
        <taxon>Rhabditomorpha</taxon>
        <taxon>Rhabditoidea</taxon>
        <taxon>Rhabditidae</taxon>
        <taxon>Diploscapter</taxon>
    </lineage>
</organism>
<reference evidence="1 2" key="1">
    <citation type="journal article" date="2017" name="Curr. Biol.">
        <title>Genome architecture and evolution of a unichromosomal asexual nematode.</title>
        <authorList>
            <person name="Fradin H."/>
            <person name="Zegar C."/>
            <person name="Gutwein M."/>
            <person name="Lucas J."/>
            <person name="Kovtun M."/>
            <person name="Corcoran D."/>
            <person name="Baugh L.R."/>
            <person name="Kiontke K."/>
            <person name="Gunsalus K."/>
            <person name="Fitch D.H."/>
            <person name="Piano F."/>
        </authorList>
    </citation>
    <scope>NUCLEOTIDE SEQUENCE [LARGE SCALE GENOMIC DNA]</scope>
    <source>
        <strain evidence="1">PF1309</strain>
    </source>
</reference>
<name>A0A2A2KD29_9BILA</name>
<accession>A0A2A2KD29</accession>
<sequence>MDRADGRTNCRLEADRRRLVTHVGGIGQVLAAVQARHQRPHVARFQTRAAGCVEDHLLGIVALQMRADIGKRLRPADRDIAIRGGIIFHRMRQAPGLFEVVILPAAQVADVSSHAVAFAPFSQNSAICGCAGFPQAHETHMTPPGLFSRVNSRAVSGRTFSRRLISATDFIDPQPPAGPV</sequence>
<gene>
    <name evidence="1" type="ORF">WR25_11235</name>
</gene>
<protein>
    <submittedName>
        <fullName evidence="1">Uncharacterized protein</fullName>
    </submittedName>
</protein>
<dbReference type="Proteomes" id="UP000218231">
    <property type="component" value="Unassembled WGS sequence"/>
</dbReference>